<organism evidence="2 3">
    <name type="scientific">Menidia menidia</name>
    <name type="common">Atlantic silverside</name>
    <dbReference type="NCBI Taxonomy" id="238744"/>
    <lineage>
        <taxon>Eukaryota</taxon>
        <taxon>Metazoa</taxon>
        <taxon>Chordata</taxon>
        <taxon>Craniata</taxon>
        <taxon>Vertebrata</taxon>
        <taxon>Euteleostomi</taxon>
        <taxon>Actinopterygii</taxon>
        <taxon>Neopterygii</taxon>
        <taxon>Teleostei</taxon>
        <taxon>Neoteleostei</taxon>
        <taxon>Acanthomorphata</taxon>
        <taxon>Ovalentaria</taxon>
        <taxon>Atherinomorphae</taxon>
        <taxon>Atheriniformes</taxon>
        <taxon>Atherinopsidae</taxon>
        <taxon>Menidiinae</taxon>
        <taxon>Menidia</taxon>
    </lineage>
</organism>
<dbReference type="OrthoDB" id="410381at2759"/>
<dbReference type="EMBL" id="CAJRST010002224">
    <property type="protein sequence ID" value="CAG5866923.1"/>
    <property type="molecule type" value="Genomic_DNA"/>
</dbReference>
<protein>
    <submittedName>
        <fullName evidence="2">(Atlantic silverside) hypothetical protein</fullName>
    </submittedName>
</protein>
<evidence type="ECO:0000313" key="3">
    <source>
        <dbReference type="Proteomes" id="UP000677803"/>
    </source>
</evidence>
<keyword evidence="3" id="KW-1185">Reference proteome</keyword>
<name>A0A8S4AEE6_9TELE</name>
<proteinExistence type="predicted"/>
<comment type="caution">
    <text evidence="2">The sequence shown here is derived from an EMBL/GenBank/DDBJ whole genome shotgun (WGS) entry which is preliminary data.</text>
</comment>
<reference evidence="2" key="1">
    <citation type="submission" date="2021-05" db="EMBL/GenBank/DDBJ databases">
        <authorList>
            <person name="Tigano A."/>
        </authorList>
    </citation>
    <scope>NUCLEOTIDE SEQUENCE</scope>
</reference>
<accession>A0A8S4AEE6</accession>
<feature type="region of interest" description="Disordered" evidence="1">
    <location>
        <begin position="1"/>
        <end position="43"/>
    </location>
</feature>
<evidence type="ECO:0000313" key="2">
    <source>
        <dbReference type="EMBL" id="CAG5866923.1"/>
    </source>
</evidence>
<gene>
    <name evidence="2" type="ORF">MMEN_LOCUS3611</name>
</gene>
<feature type="compositionally biased region" description="Low complexity" evidence="1">
    <location>
        <begin position="1"/>
        <end position="15"/>
    </location>
</feature>
<dbReference type="Proteomes" id="UP000677803">
    <property type="component" value="Unassembled WGS sequence"/>
</dbReference>
<dbReference type="AlphaFoldDB" id="A0A8S4AEE6"/>
<evidence type="ECO:0000256" key="1">
    <source>
        <dbReference type="SAM" id="MobiDB-lite"/>
    </source>
</evidence>
<sequence>MDFVYPRPGAGYRGPPLEPGPGAGHHGERLVAGPSPMGPGRAQPEEVTWVPLRTGPPPVGGAIGVGCSVPWAAAGKLALGTWNVTSPAGKEPELVCEAERFRLDIVGLASTHSSGSGTSLLERGWTLCYSGVAPVAVADR</sequence>